<dbReference type="CDD" id="cd01651">
    <property type="entry name" value="RT_G2_intron"/>
    <property type="match status" value="1"/>
</dbReference>
<keyword evidence="3" id="KW-0808">Transferase</keyword>
<keyword evidence="3" id="KW-0695">RNA-directed DNA polymerase</keyword>
<dbReference type="EMBL" id="BIMW01000281">
    <property type="protein sequence ID" value="GCE96811.1"/>
    <property type="molecule type" value="Genomic_DNA"/>
</dbReference>
<dbReference type="InterPro" id="IPR002711">
    <property type="entry name" value="HNH"/>
</dbReference>
<dbReference type="GeneID" id="301685884"/>
<dbReference type="InterPro" id="IPR003615">
    <property type="entry name" value="HNH_nuc"/>
</dbReference>
<dbReference type="InterPro" id="IPR043502">
    <property type="entry name" value="DNA/RNA_pol_sf"/>
</dbReference>
<evidence type="ECO:0000259" key="2">
    <source>
        <dbReference type="PROSITE" id="PS50878"/>
    </source>
</evidence>
<dbReference type="Pfam" id="PF08388">
    <property type="entry name" value="GIIM"/>
    <property type="match status" value="1"/>
</dbReference>
<dbReference type="PANTHER" id="PTHR34047">
    <property type="entry name" value="NUCLEAR INTRON MATURASE 1, MITOCHONDRIAL-RELATED"/>
    <property type="match status" value="1"/>
</dbReference>
<sequence length="525" mass="59291">MLPNSQLNKPAPQAGQGKKTAGVDGMIAISPKQRFGLAERIKGNLKAKTLRKVWIPKPGRDEKRPLGIPTIQDRARQALVKSALEPEWESRFEGTSYGFRPGRSAQDAIGRIYAAINKGQYYVLDADIAKCFDRINHDYLLSKIHCPSRLKRDLKQWLKAGVLDNGVFEDTEAGTPQGGVISPILANIALLGMERLVKEMYPNKGTAPQVNLIRYADDFVVISKDLGIIEQCQTAITEWLKPVGLEIKPEKTRICHTLKSIEYDGKTEKPGFDFLGVNIRQHPVGKYKSGKTGGAASRLIGHKTHIKPSHKAVKAHTEVIKGVIKQHRTAPQSALINKLNPIIRGWSNYYSGAVSSGTFKKLDNIIWLMLRAWTASRCKGVNYEKLRNYFRHGTVKLSNGNERQESWLFQTKEGLQLWKHNWTPIVRHTLIRPDATPYDGNWTYWATRRGQAIDTPIRVAKLLKKQKGRCTWCGQYFASTDLVEVDHIVPRSQGGKDEYKNLQLLHRHTRDDKTALDKIEPTPYP</sequence>
<dbReference type="InterPro" id="IPR030931">
    <property type="entry name" value="Group_II_RT_mat"/>
</dbReference>
<keyword evidence="4" id="KW-1185">Reference proteome</keyword>
<dbReference type="SMART" id="SM00507">
    <property type="entry name" value="HNHc"/>
    <property type="match status" value="1"/>
</dbReference>
<dbReference type="Proteomes" id="UP000326169">
    <property type="component" value="Unassembled WGS sequence"/>
</dbReference>
<name>A0A5M3TFA2_LIMPL</name>
<dbReference type="NCBIfam" id="TIGR04416">
    <property type="entry name" value="group_II_RT_mat"/>
    <property type="match status" value="1"/>
</dbReference>
<evidence type="ECO:0000313" key="3">
    <source>
        <dbReference type="EMBL" id="GCE96811.1"/>
    </source>
</evidence>
<dbReference type="Gene3D" id="1.10.30.50">
    <property type="match status" value="1"/>
</dbReference>
<proteinExistence type="predicted"/>
<feature type="region of interest" description="Disordered" evidence="1">
    <location>
        <begin position="1"/>
        <end position="22"/>
    </location>
</feature>
<dbReference type="CDD" id="cd00085">
    <property type="entry name" value="HNHc"/>
    <property type="match status" value="1"/>
</dbReference>
<evidence type="ECO:0000256" key="1">
    <source>
        <dbReference type="SAM" id="MobiDB-lite"/>
    </source>
</evidence>
<dbReference type="InterPro" id="IPR051083">
    <property type="entry name" value="GrpII_Intron_Splice-Mob/Def"/>
</dbReference>
<protein>
    <submittedName>
        <fullName evidence="3">Reverse transcriptase homolog</fullName>
    </submittedName>
</protein>
<feature type="domain" description="Reverse transcriptase" evidence="2">
    <location>
        <begin position="36"/>
        <end position="279"/>
    </location>
</feature>
<dbReference type="GO" id="GO:0003964">
    <property type="term" value="F:RNA-directed DNA polymerase activity"/>
    <property type="evidence" value="ECO:0007669"/>
    <property type="project" value="UniProtKB-KW"/>
</dbReference>
<dbReference type="InterPro" id="IPR000477">
    <property type="entry name" value="RT_dom"/>
</dbReference>
<comment type="caution">
    <text evidence="3">The sequence shown here is derived from an EMBL/GenBank/DDBJ whole genome shotgun (WGS) entry which is preliminary data.</text>
</comment>
<dbReference type="PROSITE" id="PS50878">
    <property type="entry name" value="RT_POL"/>
    <property type="match status" value="1"/>
</dbReference>
<accession>A0A5M3TFA2</accession>
<dbReference type="SUPFAM" id="SSF56672">
    <property type="entry name" value="DNA/RNA polymerases"/>
    <property type="match status" value="1"/>
</dbReference>
<organism evidence="3 4">
    <name type="scientific">Limnospira platensis NIES-46</name>
    <dbReference type="NCBI Taxonomy" id="1236695"/>
    <lineage>
        <taxon>Bacteria</taxon>
        <taxon>Bacillati</taxon>
        <taxon>Cyanobacteriota</taxon>
        <taxon>Cyanophyceae</taxon>
        <taxon>Oscillatoriophycideae</taxon>
        <taxon>Oscillatoriales</taxon>
        <taxon>Sirenicapillariaceae</taxon>
        <taxon>Limnospira</taxon>
    </lineage>
</organism>
<dbReference type="Pfam" id="PF00078">
    <property type="entry name" value="RVT_1"/>
    <property type="match status" value="1"/>
</dbReference>
<gene>
    <name evidence="3" type="ORF">NIES46_48850</name>
</gene>
<dbReference type="InterPro" id="IPR013597">
    <property type="entry name" value="Mat_intron_G2"/>
</dbReference>
<keyword evidence="3" id="KW-0548">Nucleotidyltransferase</keyword>
<reference evidence="3 4" key="1">
    <citation type="journal article" date="2019" name="J Genomics">
        <title>The Draft Genome of a Hydrogen-producing Cyanobacterium, Arthrospira platensis NIES-46.</title>
        <authorList>
            <person name="Suzuki S."/>
            <person name="Yamaguchi H."/>
            <person name="Kawachi M."/>
        </authorList>
    </citation>
    <scope>NUCLEOTIDE SEQUENCE [LARGE SCALE GENOMIC DNA]</scope>
    <source>
        <strain evidence="3 4">NIES-46</strain>
    </source>
</reference>
<dbReference type="PANTHER" id="PTHR34047:SF10">
    <property type="entry name" value="GROUP II INTRON-ASSOCIATED OPEN READING FRAME"/>
    <property type="match status" value="1"/>
</dbReference>
<dbReference type="RefSeq" id="WP_014276467.1">
    <property type="nucleotide sequence ID" value="NZ_BIMW01000281.1"/>
</dbReference>
<dbReference type="Pfam" id="PF01844">
    <property type="entry name" value="HNH"/>
    <property type="match status" value="1"/>
</dbReference>
<evidence type="ECO:0000313" key="4">
    <source>
        <dbReference type="Proteomes" id="UP000326169"/>
    </source>
</evidence>